<reference evidence="2 3" key="1">
    <citation type="submission" date="2022-05" db="EMBL/GenBank/DDBJ databases">
        <authorList>
            <person name="Park J.-S."/>
        </authorList>
    </citation>
    <scope>NUCLEOTIDE SEQUENCE [LARGE SCALE GENOMIC DNA]</scope>
    <source>
        <strain evidence="2 3">2012CJ34-2</strain>
    </source>
</reference>
<dbReference type="RefSeq" id="WP_249701200.1">
    <property type="nucleotide sequence ID" value="NZ_JAMFLX010000027.1"/>
</dbReference>
<comment type="caution">
    <text evidence="2">The sequence shown here is derived from an EMBL/GenBank/DDBJ whole genome shotgun (WGS) entry which is preliminary data.</text>
</comment>
<accession>A0ABT0PJK9</accession>
<dbReference type="Proteomes" id="UP001203338">
    <property type="component" value="Unassembled WGS sequence"/>
</dbReference>
<keyword evidence="1" id="KW-1133">Transmembrane helix</keyword>
<organism evidence="2 3">
    <name type="scientific">Parendozoicomonas callyspongiae</name>
    <dbReference type="NCBI Taxonomy" id="2942213"/>
    <lineage>
        <taxon>Bacteria</taxon>
        <taxon>Pseudomonadati</taxon>
        <taxon>Pseudomonadota</taxon>
        <taxon>Gammaproteobacteria</taxon>
        <taxon>Oceanospirillales</taxon>
        <taxon>Endozoicomonadaceae</taxon>
        <taxon>Parendozoicomonas</taxon>
    </lineage>
</organism>
<keyword evidence="1" id="KW-0472">Membrane</keyword>
<evidence type="ECO:0000256" key="1">
    <source>
        <dbReference type="SAM" id="Phobius"/>
    </source>
</evidence>
<sequence>MNSAVYAIPVADWLLLGMAAWAAFSLLCLRSCLKVVCSEGEGSTDSSAV</sequence>
<keyword evidence="3" id="KW-1185">Reference proteome</keyword>
<protein>
    <submittedName>
        <fullName evidence="2">Uncharacterized protein</fullName>
    </submittedName>
</protein>
<keyword evidence="1" id="KW-0812">Transmembrane</keyword>
<gene>
    <name evidence="2" type="ORF">M3P05_16775</name>
</gene>
<dbReference type="EMBL" id="JAMFLX010000027">
    <property type="protein sequence ID" value="MCL6271572.1"/>
    <property type="molecule type" value="Genomic_DNA"/>
</dbReference>
<evidence type="ECO:0000313" key="2">
    <source>
        <dbReference type="EMBL" id="MCL6271572.1"/>
    </source>
</evidence>
<feature type="transmembrane region" description="Helical" evidence="1">
    <location>
        <begin position="6"/>
        <end position="29"/>
    </location>
</feature>
<name>A0ABT0PJK9_9GAMM</name>
<proteinExistence type="predicted"/>
<evidence type="ECO:0000313" key="3">
    <source>
        <dbReference type="Proteomes" id="UP001203338"/>
    </source>
</evidence>